<dbReference type="SUPFAM" id="SSF54928">
    <property type="entry name" value="RNA-binding domain, RBD"/>
    <property type="match status" value="1"/>
</dbReference>
<feature type="domain" description="RRM" evidence="3">
    <location>
        <begin position="389"/>
        <end position="465"/>
    </location>
</feature>
<keyword evidence="6" id="KW-1185">Reference proteome</keyword>
<organism evidence="5 6">
    <name type="scientific">Trapa incisa</name>
    <dbReference type="NCBI Taxonomy" id="236973"/>
    <lineage>
        <taxon>Eukaryota</taxon>
        <taxon>Viridiplantae</taxon>
        <taxon>Streptophyta</taxon>
        <taxon>Embryophyta</taxon>
        <taxon>Tracheophyta</taxon>
        <taxon>Spermatophyta</taxon>
        <taxon>Magnoliopsida</taxon>
        <taxon>eudicotyledons</taxon>
        <taxon>Gunneridae</taxon>
        <taxon>Pentapetalae</taxon>
        <taxon>rosids</taxon>
        <taxon>malvids</taxon>
        <taxon>Myrtales</taxon>
        <taxon>Lythraceae</taxon>
        <taxon>Trapa</taxon>
    </lineage>
</organism>
<protein>
    <recommendedName>
        <fullName evidence="7">BAH domain-containing protein</fullName>
    </recommendedName>
</protein>
<dbReference type="PROSITE" id="PS50102">
    <property type="entry name" value="RRM"/>
    <property type="match status" value="1"/>
</dbReference>
<sequence>MVEADQSDNVEFKWGKKRGVGGTKKDVRFYESFSYDGVEYTLYDSVYLYEESEPEPYIGKLIKIWENPDKSKRVKILWFFRSCEIQNYLGSEDVHENELFLASGEGLGLANVNPLEAIAGKCNVICTSKDERNSPPSDEEVAMAEFVFFRTFDVGQQKISDKIDEKIAGIEAKFMLNKVGGLKLDGIMKNNAIAKKGIEEGNKNIGASNKCVVHSRLNDISPSEQITPRIKDGVDGGKGKFSVKLDKKVEIKLKRPLQGLEDGERPSKMAKLDVSKGKEEGNNYATISMNKCENEENAMEMLGKQKDKSKSPNDTTETSLKPFTRKSLEKAKLSNAKFPNPSKDVHDEVDNVDYEKKEVTRRPNVENKSKWFTQLPWEERMEDAHKKGMLVLLRNLDPSYTSTEVEDIVWHGLKLYCTAKMIQRTAITSPHRGEALLIFKSKEAAEKAVKKLNEGCLMLPNGRSLVGCIGDPYFLRDQRIFHGHLVFSCARHPLNREKEAVSTSHCSQSNTIEYEMAMDWCLHQKKWDRAWQSLYKQQGEELRKHRGNFKSK</sequence>
<dbReference type="InterPro" id="IPR001025">
    <property type="entry name" value="BAH_dom"/>
</dbReference>
<dbReference type="Proteomes" id="UP001345219">
    <property type="component" value="Chromosome 1"/>
</dbReference>
<evidence type="ECO:0008006" key="7">
    <source>
        <dbReference type="Google" id="ProtNLM"/>
    </source>
</evidence>
<dbReference type="GO" id="GO:0003682">
    <property type="term" value="F:chromatin binding"/>
    <property type="evidence" value="ECO:0007669"/>
    <property type="project" value="InterPro"/>
</dbReference>
<dbReference type="PROSITE" id="PS51038">
    <property type="entry name" value="BAH"/>
    <property type="match status" value="1"/>
</dbReference>
<proteinExistence type="predicted"/>
<dbReference type="SMART" id="SM00439">
    <property type="entry name" value="BAH"/>
    <property type="match status" value="1"/>
</dbReference>
<evidence type="ECO:0000259" key="4">
    <source>
        <dbReference type="PROSITE" id="PS51038"/>
    </source>
</evidence>
<evidence type="ECO:0000313" key="6">
    <source>
        <dbReference type="Proteomes" id="UP001345219"/>
    </source>
</evidence>
<feature type="domain" description="BAH" evidence="4">
    <location>
        <begin position="38"/>
        <end position="163"/>
    </location>
</feature>
<feature type="compositionally biased region" description="Polar residues" evidence="2">
    <location>
        <begin position="312"/>
        <end position="321"/>
    </location>
</feature>
<gene>
    <name evidence="5" type="ORF">SAY87_000716</name>
</gene>
<keyword evidence="1" id="KW-0694">RNA-binding</keyword>
<dbReference type="FunFam" id="2.30.30.490:FF:000017">
    <property type="entry name" value="Bromo-adjacent homology (BAH) domain-containing protein"/>
    <property type="match status" value="1"/>
</dbReference>
<dbReference type="PANTHER" id="PTHR47073:SF2">
    <property type="entry name" value="PROTEIN ANTI-SILENCING 1"/>
    <property type="match status" value="1"/>
</dbReference>
<dbReference type="InterPro" id="IPR035979">
    <property type="entry name" value="RBD_domain_sf"/>
</dbReference>
<dbReference type="PANTHER" id="PTHR47073">
    <property type="entry name" value="PROTEIN ANTI-SILENCING 1"/>
    <property type="match status" value="1"/>
</dbReference>
<evidence type="ECO:0000259" key="3">
    <source>
        <dbReference type="PROSITE" id="PS50102"/>
    </source>
</evidence>
<dbReference type="InterPro" id="IPR043151">
    <property type="entry name" value="BAH_sf"/>
</dbReference>
<reference evidence="5 6" key="1">
    <citation type="journal article" date="2023" name="Hortic Res">
        <title>Pangenome of water caltrop reveals structural variations and asymmetric subgenome divergence after allopolyploidization.</title>
        <authorList>
            <person name="Zhang X."/>
            <person name="Chen Y."/>
            <person name="Wang L."/>
            <person name="Yuan Y."/>
            <person name="Fang M."/>
            <person name="Shi L."/>
            <person name="Lu R."/>
            <person name="Comes H.P."/>
            <person name="Ma Y."/>
            <person name="Chen Y."/>
            <person name="Huang G."/>
            <person name="Zhou Y."/>
            <person name="Zheng Z."/>
            <person name="Qiu Y."/>
        </authorList>
    </citation>
    <scope>NUCLEOTIDE SEQUENCE [LARGE SCALE GENOMIC DNA]</scope>
    <source>
        <tissue evidence="5">Roots</tissue>
    </source>
</reference>
<feature type="region of interest" description="Disordered" evidence="2">
    <location>
        <begin position="302"/>
        <end position="349"/>
    </location>
</feature>
<evidence type="ECO:0000256" key="1">
    <source>
        <dbReference type="PROSITE-ProRule" id="PRU00176"/>
    </source>
</evidence>
<dbReference type="InterPro" id="IPR012677">
    <property type="entry name" value="Nucleotide-bd_a/b_plait_sf"/>
</dbReference>
<dbReference type="EMBL" id="JAXIOK010000023">
    <property type="protein sequence ID" value="KAK4742715.1"/>
    <property type="molecule type" value="Genomic_DNA"/>
</dbReference>
<dbReference type="AlphaFoldDB" id="A0AAN7GC47"/>
<dbReference type="Gene3D" id="2.30.30.490">
    <property type="match status" value="1"/>
</dbReference>
<evidence type="ECO:0000256" key="2">
    <source>
        <dbReference type="SAM" id="MobiDB-lite"/>
    </source>
</evidence>
<dbReference type="Gene3D" id="3.30.70.330">
    <property type="match status" value="1"/>
</dbReference>
<evidence type="ECO:0000313" key="5">
    <source>
        <dbReference type="EMBL" id="KAK4742715.1"/>
    </source>
</evidence>
<name>A0AAN7GC47_9MYRT</name>
<comment type="caution">
    <text evidence="5">The sequence shown here is derived from an EMBL/GenBank/DDBJ whole genome shotgun (WGS) entry which is preliminary data.</text>
</comment>
<dbReference type="Pfam" id="PF01426">
    <property type="entry name" value="BAH"/>
    <property type="match status" value="1"/>
</dbReference>
<dbReference type="GO" id="GO:0003723">
    <property type="term" value="F:RNA binding"/>
    <property type="evidence" value="ECO:0007669"/>
    <property type="project" value="UniProtKB-UniRule"/>
</dbReference>
<accession>A0AAN7GC47</accession>
<dbReference type="InterPro" id="IPR000504">
    <property type="entry name" value="RRM_dom"/>
</dbReference>
<dbReference type="Pfam" id="PF00076">
    <property type="entry name" value="RRM_1"/>
    <property type="match status" value="1"/>
</dbReference>